<dbReference type="Pfam" id="PF05638">
    <property type="entry name" value="T6SS_HCP"/>
    <property type="match status" value="1"/>
</dbReference>
<dbReference type="RefSeq" id="WP_055460459.1">
    <property type="nucleotide sequence ID" value="NZ_CP018095.1"/>
</dbReference>
<dbReference type="Proteomes" id="UP000182703">
    <property type="component" value="Chromosome"/>
</dbReference>
<dbReference type="EMBL" id="CP018095">
    <property type="protein sequence ID" value="APF38531.1"/>
    <property type="molecule type" value="Genomic_DNA"/>
</dbReference>
<proteinExistence type="predicted"/>
<dbReference type="KEGG" id="cdq:BOQ54_15390"/>
<evidence type="ECO:0000313" key="2">
    <source>
        <dbReference type="Proteomes" id="UP000182703"/>
    </source>
</evidence>
<dbReference type="InterPro" id="IPR053165">
    <property type="entry name" value="HSI-I_assembly_Hcp1"/>
</dbReference>
<dbReference type="AlphaFoldDB" id="A0AAC9JTT9"/>
<dbReference type="PANTHER" id="PTHR36152">
    <property type="entry name" value="CYTOPLASMIC PROTEIN-RELATED"/>
    <property type="match status" value="1"/>
</dbReference>
<protein>
    <submittedName>
        <fullName evidence="1">Hcp1 family type VI secretion system effector</fullName>
    </submittedName>
</protein>
<dbReference type="InterPro" id="IPR036624">
    <property type="entry name" value="Hcp1-lik_sf"/>
</dbReference>
<reference evidence="1 2" key="1">
    <citation type="submission" date="2016-11" db="EMBL/GenBank/DDBJ databases">
        <title>Complete genome sequence of the aerobically denitrifying bacterium Chelatococcus daeguensis TAD1.</title>
        <authorList>
            <person name="Yang Y."/>
            <person name="Huang S."/>
            <person name="Lin E."/>
        </authorList>
    </citation>
    <scope>NUCLEOTIDE SEQUENCE [LARGE SCALE GENOMIC DNA]</scope>
    <source>
        <strain evidence="1 2">TAD1</strain>
    </source>
</reference>
<evidence type="ECO:0000313" key="1">
    <source>
        <dbReference type="EMBL" id="APF38531.1"/>
    </source>
</evidence>
<dbReference type="PANTHER" id="PTHR36152:SF5">
    <property type="entry name" value="PROTEIN HCP1"/>
    <property type="match status" value="1"/>
</dbReference>
<dbReference type="NCBIfam" id="TIGR03344">
    <property type="entry name" value="VI_effect_Hcp1"/>
    <property type="match status" value="1"/>
</dbReference>
<name>A0AAC9JTT9_9HYPH</name>
<keyword evidence="2" id="KW-1185">Reference proteome</keyword>
<organism evidence="1 2">
    <name type="scientific">Chelatococcus daeguensis</name>
    <dbReference type="NCBI Taxonomy" id="444444"/>
    <lineage>
        <taxon>Bacteria</taxon>
        <taxon>Pseudomonadati</taxon>
        <taxon>Pseudomonadota</taxon>
        <taxon>Alphaproteobacteria</taxon>
        <taxon>Hyphomicrobiales</taxon>
        <taxon>Chelatococcaceae</taxon>
        <taxon>Chelatococcus</taxon>
    </lineage>
</organism>
<gene>
    <name evidence="1" type="ORF">BOQ54_15390</name>
</gene>
<sequence length="163" mass="17788">MASVDYFLKLDGIKGESHDDKHKEEIDILSFSWGASQSGTAHYGGGAGAGKVQLQDIVFTMRMNKASPTLYLKCAKGEHIPKGKLTVRKAGGKQEEYLVYEFEDIIISSINTAGHDGAESSIPMEQLALNFAKVKMTYKEQKADGSLGAPVEFKWDAKKNISA</sequence>
<accession>A0AAC9JTT9</accession>
<dbReference type="InterPro" id="IPR008514">
    <property type="entry name" value="T6SS_Hcp"/>
</dbReference>
<dbReference type="Gene3D" id="2.30.110.20">
    <property type="entry name" value="Hcp1-like"/>
    <property type="match status" value="1"/>
</dbReference>
<dbReference type="SUPFAM" id="SSF141452">
    <property type="entry name" value="Hcp1-like"/>
    <property type="match status" value="1"/>
</dbReference>